<protein>
    <recommendedName>
        <fullName evidence="2">Gp68-like predicted RNA polymerase component domain-containing protein</fullName>
    </recommendedName>
</protein>
<sequence>MHRAGYKGRATMKILKLRGTRLMNQMQRALDAETHAARAGRPIHDALIDPKKVK</sequence>
<accession>I1V1K3</accession>
<evidence type="ECO:0000259" key="2">
    <source>
        <dbReference type="Pfam" id="PF17469"/>
    </source>
</evidence>
<keyword evidence="4" id="KW-1185">Reference proteome</keyword>
<dbReference type="RefSeq" id="YP_006382991.1">
    <property type="nucleotide sequence ID" value="NC_017973.1"/>
</dbReference>
<dbReference type="GeneID" id="12978823"/>
<organism evidence="3 4">
    <name type="scientific">Mycobacterium phage SWU1</name>
    <dbReference type="NCBI Taxonomy" id="1175504"/>
    <lineage>
        <taxon>Viruses</taxon>
        <taxon>Duplodnaviria</taxon>
        <taxon>Heunggongvirae</taxon>
        <taxon>Uroviricota</taxon>
        <taxon>Caudoviricetes</taxon>
        <taxon>Fromanvirus</taxon>
        <taxon>Fromanvirus SWU1</taxon>
    </lineage>
</organism>
<feature type="domain" description="Gp68-like predicted RNA polymerase component" evidence="2">
    <location>
        <begin position="1"/>
        <end position="53"/>
    </location>
</feature>
<dbReference type="InterPro" id="IPR035343">
    <property type="entry name" value="Gp68"/>
</dbReference>
<feature type="region of interest" description="Disordered" evidence="1">
    <location>
        <begin position="33"/>
        <end position="54"/>
    </location>
</feature>
<proteinExistence type="predicted"/>
<dbReference type="Pfam" id="PF17469">
    <property type="entry name" value="GP68"/>
    <property type="match status" value="1"/>
</dbReference>
<dbReference type="EMBL" id="JF946695">
    <property type="protein sequence ID" value="AFI24981.1"/>
    <property type="molecule type" value="Genomic_DNA"/>
</dbReference>
<evidence type="ECO:0000256" key="1">
    <source>
        <dbReference type="SAM" id="MobiDB-lite"/>
    </source>
</evidence>
<reference evidence="3 4" key="1">
    <citation type="journal article" date="2012" name="J. Virol.">
        <title>Biology of a Novel Mycobacteriophage, SWU1, Isolated from Chinese Soil as Revealed by Genomic Characteristics.</title>
        <authorList>
            <person name="Fan X."/>
            <person name="Teng T."/>
            <person name="Wang H."/>
            <person name="Xie J."/>
        </authorList>
    </citation>
    <scope>NUCLEOTIDE SEQUENCE [LARGE SCALE GENOMIC DNA]</scope>
</reference>
<dbReference type="KEGG" id="vg:12978823"/>
<evidence type="ECO:0000313" key="3">
    <source>
        <dbReference type="EMBL" id="AFI24981.1"/>
    </source>
</evidence>
<evidence type="ECO:0000313" key="4">
    <source>
        <dbReference type="Proteomes" id="UP000002876"/>
    </source>
</evidence>
<dbReference type="OrthoDB" id="14908at10239"/>
<name>I1V1K3_9CAUD</name>
<dbReference type="Proteomes" id="UP000002876">
    <property type="component" value="Segment"/>
</dbReference>